<evidence type="ECO:0000256" key="7">
    <source>
        <dbReference type="ARBA" id="ARBA00022490"/>
    </source>
</evidence>
<dbReference type="RefSeq" id="XP_033594401.1">
    <property type="nucleotide sequence ID" value="XM_033735102.1"/>
</dbReference>
<keyword evidence="15" id="KW-0539">Nucleus</keyword>
<feature type="compositionally biased region" description="Basic and acidic residues" evidence="16">
    <location>
        <begin position="111"/>
        <end position="123"/>
    </location>
</feature>
<evidence type="ECO:0000256" key="13">
    <source>
        <dbReference type="ARBA" id="ARBA00023125"/>
    </source>
</evidence>
<feature type="compositionally biased region" description="Low complexity" evidence="16">
    <location>
        <begin position="1039"/>
        <end position="1050"/>
    </location>
</feature>
<dbReference type="InterPro" id="IPR041803">
    <property type="entry name" value="DEF1_CUE"/>
</dbReference>
<feature type="compositionally biased region" description="Low complexity" evidence="16">
    <location>
        <begin position="176"/>
        <end position="191"/>
    </location>
</feature>
<feature type="compositionally biased region" description="Pro residues" evidence="16">
    <location>
        <begin position="458"/>
        <end position="473"/>
    </location>
</feature>
<evidence type="ECO:0000313" key="18">
    <source>
        <dbReference type="EMBL" id="KAF2487832.1"/>
    </source>
</evidence>
<feature type="region of interest" description="Disordered" evidence="16">
    <location>
        <begin position="879"/>
        <end position="1081"/>
    </location>
</feature>
<feature type="compositionally biased region" description="Low complexity" evidence="16">
    <location>
        <begin position="923"/>
        <end position="935"/>
    </location>
</feature>
<evidence type="ECO:0000256" key="5">
    <source>
        <dbReference type="ARBA" id="ARBA00020536"/>
    </source>
</evidence>
<keyword evidence="6" id="KW-0158">Chromosome</keyword>
<keyword evidence="12" id="KW-0779">Telomere</keyword>
<feature type="compositionally biased region" description="Polar residues" evidence="16">
    <location>
        <begin position="584"/>
        <end position="593"/>
    </location>
</feature>
<feature type="compositionally biased region" description="Low complexity" evidence="16">
    <location>
        <begin position="995"/>
        <end position="1008"/>
    </location>
</feature>
<feature type="compositionally biased region" description="Polar residues" evidence="16">
    <location>
        <begin position="879"/>
        <end position="904"/>
    </location>
</feature>
<evidence type="ECO:0000256" key="11">
    <source>
        <dbReference type="ARBA" id="ARBA00022843"/>
    </source>
</evidence>
<evidence type="ECO:0000256" key="6">
    <source>
        <dbReference type="ARBA" id="ARBA00022454"/>
    </source>
</evidence>
<name>A0A6A6Q6B7_9PEZI</name>
<evidence type="ECO:0000256" key="16">
    <source>
        <dbReference type="SAM" id="MobiDB-lite"/>
    </source>
</evidence>
<accession>A0A6A6Q6B7</accession>
<dbReference type="GeneID" id="54476104"/>
<dbReference type="AlphaFoldDB" id="A0A6A6Q6B7"/>
<keyword evidence="7" id="KW-0963">Cytoplasm</keyword>
<feature type="compositionally biased region" description="Low complexity" evidence="16">
    <location>
        <begin position="271"/>
        <end position="280"/>
    </location>
</feature>
<keyword evidence="13" id="KW-0238">DNA-binding</keyword>
<dbReference type="OrthoDB" id="5396806at2759"/>
<feature type="compositionally biased region" description="Low complexity" evidence="16">
    <location>
        <begin position="600"/>
        <end position="611"/>
    </location>
</feature>
<dbReference type="GO" id="GO:0000781">
    <property type="term" value="C:chromosome, telomeric region"/>
    <property type="evidence" value="ECO:0007669"/>
    <property type="project" value="UniProtKB-SubCell"/>
</dbReference>
<evidence type="ECO:0000256" key="3">
    <source>
        <dbReference type="ARBA" id="ARBA00004574"/>
    </source>
</evidence>
<feature type="region of interest" description="Disordered" evidence="16">
    <location>
        <begin position="431"/>
        <end position="518"/>
    </location>
</feature>
<dbReference type="InterPro" id="IPR051833">
    <property type="entry name" value="TC-DDR_regulator"/>
</dbReference>
<evidence type="ECO:0000256" key="14">
    <source>
        <dbReference type="ARBA" id="ARBA00023204"/>
    </source>
</evidence>
<dbReference type="PANTHER" id="PTHR16308">
    <property type="entry name" value="UBIQUITIN ASSOCIATED PROTEIN 2-LIKE/LINGERER"/>
    <property type="match status" value="1"/>
</dbReference>
<feature type="region of interest" description="Disordered" evidence="16">
    <location>
        <begin position="111"/>
        <end position="398"/>
    </location>
</feature>
<comment type="similarity">
    <text evidence="4">Belongs to the DEF1 family.</text>
</comment>
<keyword evidence="11" id="KW-0832">Ubl conjugation</keyword>
<evidence type="ECO:0000256" key="2">
    <source>
        <dbReference type="ARBA" id="ARBA00004496"/>
    </source>
</evidence>
<evidence type="ECO:0000256" key="8">
    <source>
        <dbReference type="ARBA" id="ARBA00022553"/>
    </source>
</evidence>
<keyword evidence="14" id="KW-0234">DNA repair</keyword>
<feature type="compositionally biased region" description="Polar residues" evidence="16">
    <location>
        <begin position="1061"/>
        <end position="1070"/>
    </location>
</feature>
<feature type="compositionally biased region" description="Polar residues" evidence="16">
    <location>
        <begin position="745"/>
        <end position="821"/>
    </location>
</feature>
<dbReference type="GO" id="GO:0006281">
    <property type="term" value="P:DNA repair"/>
    <property type="evidence" value="ECO:0007669"/>
    <property type="project" value="UniProtKB-KW"/>
</dbReference>
<feature type="region of interest" description="Disordered" evidence="16">
    <location>
        <begin position="533"/>
        <end position="650"/>
    </location>
</feature>
<evidence type="ECO:0000256" key="10">
    <source>
        <dbReference type="ARBA" id="ARBA00022786"/>
    </source>
</evidence>
<feature type="compositionally biased region" description="Gly residues" evidence="16">
    <location>
        <begin position="1018"/>
        <end position="1038"/>
    </location>
</feature>
<dbReference type="PROSITE" id="PS51140">
    <property type="entry name" value="CUE"/>
    <property type="match status" value="1"/>
</dbReference>
<evidence type="ECO:0000256" key="4">
    <source>
        <dbReference type="ARBA" id="ARBA00005491"/>
    </source>
</evidence>
<feature type="region of interest" description="Disordered" evidence="16">
    <location>
        <begin position="690"/>
        <end position="712"/>
    </location>
</feature>
<feature type="domain" description="CUE" evidence="17">
    <location>
        <begin position="61"/>
        <end position="104"/>
    </location>
</feature>
<evidence type="ECO:0000256" key="12">
    <source>
        <dbReference type="ARBA" id="ARBA00022895"/>
    </source>
</evidence>
<protein>
    <recommendedName>
        <fullName evidence="5">RNA polymerase II degradation factor 1</fullName>
    </recommendedName>
</protein>
<feature type="region of interest" description="Disordered" evidence="16">
    <location>
        <begin position="1"/>
        <end position="58"/>
    </location>
</feature>
<keyword evidence="19" id="KW-1185">Reference proteome</keyword>
<feature type="compositionally biased region" description="Gly residues" evidence="16">
    <location>
        <begin position="1072"/>
        <end position="1081"/>
    </location>
</feature>
<dbReference type="Pfam" id="PF02845">
    <property type="entry name" value="CUE"/>
    <property type="match status" value="1"/>
</dbReference>
<feature type="compositionally biased region" description="Polar residues" evidence="16">
    <location>
        <begin position="533"/>
        <end position="543"/>
    </location>
</feature>
<feature type="compositionally biased region" description="Basic and acidic residues" evidence="16">
    <location>
        <begin position="341"/>
        <end position="350"/>
    </location>
</feature>
<dbReference type="CDD" id="cd14368">
    <property type="entry name" value="CUE_DEF1_like"/>
    <property type="match status" value="1"/>
</dbReference>
<feature type="compositionally biased region" description="Low complexity" evidence="16">
    <location>
        <begin position="561"/>
        <end position="576"/>
    </location>
</feature>
<feature type="region of interest" description="Disordered" evidence="16">
    <location>
        <begin position="745"/>
        <end position="831"/>
    </location>
</feature>
<dbReference type="GO" id="GO:0005634">
    <property type="term" value="C:nucleus"/>
    <property type="evidence" value="ECO:0007669"/>
    <property type="project" value="UniProtKB-SubCell"/>
</dbReference>
<dbReference type="GO" id="GO:0005737">
    <property type="term" value="C:cytoplasm"/>
    <property type="evidence" value="ECO:0007669"/>
    <property type="project" value="UniProtKB-SubCell"/>
</dbReference>
<keyword evidence="9" id="KW-0227">DNA damage</keyword>
<reference evidence="18" key="1">
    <citation type="journal article" date="2020" name="Stud. Mycol.">
        <title>101 Dothideomycetes genomes: a test case for predicting lifestyles and emergence of pathogens.</title>
        <authorList>
            <person name="Haridas S."/>
            <person name="Albert R."/>
            <person name="Binder M."/>
            <person name="Bloem J."/>
            <person name="Labutti K."/>
            <person name="Salamov A."/>
            <person name="Andreopoulos B."/>
            <person name="Baker S."/>
            <person name="Barry K."/>
            <person name="Bills G."/>
            <person name="Bluhm B."/>
            <person name="Cannon C."/>
            <person name="Castanera R."/>
            <person name="Culley D."/>
            <person name="Daum C."/>
            <person name="Ezra D."/>
            <person name="Gonzalez J."/>
            <person name="Henrissat B."/>
            <person name="Kuo A."/>
            <person name="Liang C."/>
            <person name="Lipzen A."/>
            <person name="Lutzoni F."/>
            <person name="Magnuson J."/>
            <person name="Mondo S."/>
            <person name="Nolan M."/>
            <person name="Ohm R."/>
            <person name="Pangilinan J."/>
            <person name="Park H.-J."/>
            <person name="Ramirez L."/>
            <person name="Alfaro M."/>
            <person name="Sun H."/>
            <person name="Tritt A."/>
            <person name="Yoshinaga Y."/>
            <person name="Zwiers L.-H."/>
            <person name="Turgeon B."/>
            <person name="Goodwin S."/>
            <person name="Spatafora J."/>
            <person name="Crous P."/>
            <person name="Grigoriev I."/>
        </authorList>
    </citation>
    <scope>NUCLEOTIDE SEQUENCE</scope>
    <source>
        <strain evidence="18">CBS 113389</strain>
    </source>
</reference>
<sequence>MSQIDARPPPTRGRSSHRGGRGGFGRSSRGGRKPLSDSPNDATSFEDSFGDEGEVGEMKKQYATELPMLRDMFPDWTDVDLVFALQEADGDIPSTVERIAQGNVSQFAEVKSAKDRARSKVKETSVAPGAAEKTPARGGRGRGGFEGTRGSRGRGSERGRGGIRGGRGGHAAVNGSSEEPSTTSVPTVESTSYDDGGHAAAPEVHPGPKAHDAAKGTGDAGQSAWANVVTSQGTPATASEGAKSSLIPEGGAKKSWASMFAQKPAPPAPKKVPTAKQAPAELAAAGVIPAASHQPTEGTGPPPDAPVSLIADDSSAADRLSSTDGAELDITPTKDPLTEENVEHLPDDSHPPATLTVASTAGSADPRNPTPLPGQQAPIARPPIGGYATSAQRAAGLPNRSASFQRRVLEQQEAVVMPGHNAVDRAAVQFGSMGINGEPGPDVDDDREEPETRHAPQHSPPSQPRTSLPPAPRQVPEAIMPEGLPTPKQAPGLPPASQQNQQQIQEVSMAPTGPSEMTQINQNYNQYSQRYGQAALQQDSGAQQAKPYDPYQQGPQSQYDQYGSHVQQPHQQQAGQGSYGGHSSAPSDYSSYYTADHQRGGYSNYYGSSYGPQDARNQGQQDAGMGQQRSASGFGAAGGPHDTAFASQAQQQVSTSQSLLDLNAALNGCSNEGQRRYLLNEIQRIISSVQMQSKPHTAGKPAGGDVSDAGRAPGFAERDRWWYESLFNGPMPPPTQSLVTTLSDVTNLTSPDTPSSPLQTSSKSILSDQPSKQAQSRYGDTTGSGHNTPNPPMASQQQSTGANTQQTQQPSMHQAPSHQQQGGYGAQPGFPYGHQYYSSPYPSAYQSQFGYSGQLGGYGGYPAKPSGMYGASHGYGMGPQSSYEQHSASPANAASYAQNQSGMRSGSGVNSGLGGVDDYGRGSAQSHQQSSAFASMHDPFNQRSGSGYGGAAQQQQSGYGQQSMATGQDDSLKPFSEASKAGSSPALGQPGGRPGSAANSAGGSNQSGLPPPQNQQSGFGGGYPGFAGQGQYGLGGLGSQQQQQQQQQQQGGYGSYGAGSFNQTYGSYNSRGGWGSNYGAH</sequence>
<comment type="subcellular location">
    <subcellularLocation>
        <location evidence="3">Chromosome</location>
        <location evidence="3">Telomere</location>
    </subcellularLocation>
    <subcellularLocation>
        <location evidence="2">Cytoplasm</location>
    </subcellularLocation>
    <subcellularLocation>
        <location evidence="1">Nucleus</location>
    </subcellularLocation>
</comment>
<evidence type="ECO:0000256" key="9">
    <source>
        <dbReference type="ARBA" id="ARBA00022763"/>
    </source>
</evidence>
<dbReference type="GO" id="GO:0043130">
    <property type="term" value="F:ubiquitin binding"/>
    <property type="evidence" value="ECO:0007669"/>
    <property type="project" value="InterPro"/>
</dbReference>
<feature type="compositionally biased region" description="Polar residues" evidence="16">
    <location>
        <begin position="224"/>
        <end position="237"/>
    </location>
</feature>
<dbReference type="EMBL" id="MU001631">
    <property type="protein sequence ID" value="KAF2487832.1"/>
    <property type="molecule type" value="Genomic_DNA"/>
</dbReference>
<gene>
    <name evidence="18" type="ORF">BDY17DRAFT_307170</name>
</gene>
<evidence type="ECO:0000313" key="19">
    <source>
        <dbReference type="Proteomes" id="UP000799767"/>
    </source>
</evidence>
<dbReference type="GO" id="GO:0003677">
    <property type="term" value="F:DNA binding"/>
    <property type="evidence" value="ECO:0007669"/>
    <property type="project" value="UniProtKB-KW"/>
</dbReference>
<organism evidence="18 19">
    <name type="scientific">Neohortaea acidophila</name>
    <dbReference type="NCBI Taxonomy" id="245834"/>
    <lineage>
        <taxon>Eukaryota</taxon>
        <taxon>Fungi</taxon>
        <taxon>Dikarya</taxon>
        <taxon>Ascomycota</taxon>
        <taxon>Pezizomycotina</taxon>
        <taxon>Dothideomycetes</taxon>
        <taxon>Dothideomycetidae</taxon>
        <taxon>Mycosphaerellales</taxon>
        <taxon>Teratosphaeriaceae</taxon>
        <taxon>Neohortaea</taxon>
    </lineage>
</organism>
<keyword evidence="8" id="KW-0597">Phosphoprotein</keyword>
<proteinExistence type="inferred from homology"/>
<feature type="compositionally biased region" description="Low complexity" evidence="16">
    <location>
        <begin position="308"/>
        <end position="322"/>
    </location>
</feature>
<feature type="compositionally biased region" description="Polar residues" evidence="16">
    <location>
        <begin position="615"/>
        <end position="631"/>
    </location>
</feature>
<dbReference type="PANTHER" id="PTHR16308:SF13">
    <property type="entry name" value="PROTEIN LINGERER"/>
    <property type="match status" value="1"/>
</dbReference>
<feature type="compositionally biased region" description="Polar residues" evidence="16">
    <location>
        <begin position="37"/>
        <end position="46"/>
    </location>
</feature>
<evidence type="ECO:0000259" key="17">
    <source>
        <dbReference type="PROSITE" id="PS51140"/>
    </source>
</evidence>
<dbReference type="Proteomes" id="UP000799767">
    <property type="component" value="Unassembled WGS sequence"/>
</dbReference>
<evidence type="ECO:0000256" key="15">
    <source>
        <dbReference type="ARBA" id="ARBA00023242"/>
    </source>
</evidence>
<evidence type="ECO:0000256" key="1">
    <source>
        <dbReference type="ARBA" id="ARBA00004123"/>
    </source>
</evidence>
<dbReference type="InterPro" id="IPR003892">
    <property type="entry name" value="CUE"/>
</dbReference>
<keyword evidence="10" id="KW-0833">Ubl conjugation pathway</keyword>
<feature type="compositionally biased region" description="Low complexity" evidence="16">
    <location>
        <begin position="951"/>
        <end position="963"/>
    </location>
</feature>